<dbReference type="Pfam" id="PF06739">
    <property type="entry name" value="SBBP"/>
    <property type="match status" value="4"/>
</dbReference>
<accession>A0A517VFC7</accession>
<dbReference type="AlphaFoldDB" id="A0A517VFC7"/>
<name>A0A517VFC7_9PLAN</name>
<dbReference type="InterPro" id="IPR010620">
    <property type="entry name" value="SBBP_repeat"/>
</dbReference>
<dbReference type="Gene3D" id="2.40.10.500">
    <property type="match status" value="1"/>
</dbReference>
<dbReference type="PANTHER" id="PTHR35580:SF1">
    <property type="entry name" value="PHYTASE-LIKE DOMAIN-CONTAINING PROTEIN"/>
    <property type="match status" value="1"/>
</dbReference>
<protein>
    <submittedName>
        <fullName evidence="1">Beta-propeller repeat protein</fullName>
    </submittedName>
</protein>
<dbReference type="KEGG" id="gax:Pan161_33510"/>
<reference evidence="1 2" key="1">
    <citation type="submission" date="2019-02" db="EMBL/GenBank/DDBJ databases">
        <title>Deep-cultivation of Planctomycetes and their phenomic and genomic characterization uncovers novel biology.</title>
        <authorList>
            <person name="Wiegand S."/>
            <person name="Jogler M."/>
            <person name="Boedeker C."/>
            <person name="Pinto D."/>
            <person name="Vollmers J."/>
            <person name="Rivas-Marin E."/>
            <person name="Kohn T."/>
            <person name="Peeters S.H."/>
            <person name="Heuer A."/>
            <person name="Rast P."/>
            <person name="Oberbeckmann S."/>
            <person name="Bunk B."/>
            <person name="Jeske O."/>
            <person name="Meyerdierks A."/>
            <person name="Storesund J.E."/>
            <person name="Kallscheuer N."/>
            <person name="Luecker S."/>
            <person name="Lage O.M."/>
            <person name="Pohl T."/>
            <person name="Merkel B.J."/>
            <person name="Hornburger P."/>
            <person name="Mueller R.-W."/>
            <person name="Bruemmer F."/>
            <person name="Labrenz M."/>
            <person name="Spormann A.M."/>
            <person name="Op den Camp H."/>
            <person name="Overmann J."/>
            <person name="Amann R."/>
            <person name="Jetten M.S.M."/>
            <person name="Mascher T."/>
            <person name="Medema M.H."/>
            <person name="Devos D.P."/>
            <person name="Kaster A.-K."/>
            <person name="Ovreas L."/>
            <person name="Rohde M."/>
            <person name="Galperin M.Y."/>
            <person name="Jogler C."/>
        </authorList>
    </citation>
    <scope>NUCLEOTIDE SEQUENCE [LARGE SCALE GENOMIC DNA]</scope>
    <source>
        <strain evidence="1 2">Pan161</strain>
    </source>
</reference>
<dbReference type="Gene3D" id="2.80.10.50">
    <property type="match status" value="2"/>
</dbReference>
<dbReference type="OrthoDB" id="253958at2"/>
<keyword evidence="2" id="KW-1185">Reference proteome</keyword>
<dbReference type="InterPro" id="IPR052918">
    <property type="entry name" value="Motility_Chemotaxis_Reg"/>
</dbReference>
<gene>
    <name evidence="1" type="ORF">Pan161_33510</name>
</gene>
<evidence type="ECO:0000313" key="1">
    <source>
        <dbReference type="EMBL" id="QDT91689.1"/>
    </source>
</evidence>
<sequence>MISLPSLCLPLLYCLDVLFQRKSVMKSLSSRSHLLLLLFLLSMTGSVTLSNHAFAGEKQGVSVKREILWVQQAGGKKHDKIRGMAVDQEGNCYVTGEFTETAQFADQTVTSQGNMDFVLAKYDPAGKLLWVQTAGGKDIDRGYGVAVDQAGNSYVTGHFQSPTFQIGDKTLKNQGDYDYFIAKYDPQGKLLWAESAGGKGYDYGHGIAVTPEGDCYVAGSFAGDVTLGTSQTGNKKGRSLFVARYDADGMLIWSQLAGNGRSQSGHQIAVDTNGNCYVCGYITGLLEFDGQQVGTDTTVQDIFLAKLSPAGKLVWTANSGGQANGLSTGVAVDHQGNCYLTGMFKNKATFGKTTLTSKGGHDIFVARINADGSPAWAYTGGGEKTDYGLGIAADQAGNCYVTGEFSNDVHFLGKHHTKLGGRDLFIARFAPDGKPDWLEILGGDKSDLSYAIAVDKNQNCFVSGAFSPTTQYQGHVLKSQGSNDIFLIKLSQ</sequence>
<organism evidence="1 2">
    <name type="scientific">Gimesia algae</name>
    <dbReference type="NCBI Taxonomy" id="2527971"/>
    <lineage>
        <taxon>Bacteria</taxon>
        <taxon>Pseudomonadati</taxon>
        <taxon>Planctomycetota</taxon>
        <taxon>Planctomycetia</taxon>
        <taxon>Planctomycetales</taxon>
        <taxon>Planctomycetaceae</taxon>
        <taxon>Gimesia</taxon>
    </lineage>
</organism>
<evidence type="ECO:0000313" key="2">
    <source>
        <dbReference type="Proteomes" id="UP000316855"/>
    </source>
</evidence>
<dbReference type="EMBL" id="CP036343">
    <property type="protein sequence ID" value="QDT91689.1"/>
    <property type="molecule type" value="Genomic_DNA"/>
</dbReference>
<proteinExistence type="predicted"/>
<dbReference type="PANTHER" id="PTHR35580">
    <property type="entry name" value="CELL SURFACE GLYCOPROTEIN (S-LAYER PROTEIN)-LIKE PROTEIN"/>
    <property type="match status" value="1"/>
</dbReference>
<dbReference type="Proteomes" id="UP000316855">
    <property type="component" value="Chromosome"/>
</dbReference>
<dbReference type="SUPFAM" id="SSF101898">
    <property type="entry name" value="NHL repeat"/>
    <property type="match status" value="1"/>
</dbReference>